<protein>
    <submittedName>
        <fullName evidence="1">Uncharacterized protein</fullName>
    </submittedName>
</protein>
<evidence type="ECO:0000313" key="1">
    <source>
        <dbReference type="EMBL" id="MDR6428868.1"/>
    </source>
</evidence>
<proteinExistence type="predicted"/>
<evidence type="ECO:0000313" key="2">
    <source>
        <dbReference type="Proteomes" id="UP001184828"/>
    </source>
</evidence>
<name>A0AAE4BZE3_VARPD</name>
<dbReference type="Proteomes" id="UP001184828">
    <property type="component" value="Unassembled WGS sequence"/>
</dbReference>
<dbReference type="RefSeq" id="WP_186454244.1">
    <property type="nucleotide sequence ID" value="NZ_JAVDQZ010000008.1"/>
</dbReference>
<reference evidence="1" key="1">
    <citation type="submission" date="2023-07" db="EMBL/GenBank/DDBJ databases">
        <title>Sorghum-associated microbial communities from plants grown in Nebraska, USA.</title>
        <authorList>
            <person name="Schachtman D."/>
        </authorList>
    </citation>
    <scope>NUCLEOTIDE SEQUENCE</scope>
    <source>
        <strain evidence="1">DS2114</strain>
    </source>
</reference>
<comment type="caution">
    <text evidence="1">The sequence shown here is derived from an EMBL/GenBank/DDBJ whole genome shotgun (WGS) entry which is preliminary data.</text>
</comment>
<dbReference type="EMBL" id="JAVDQZ010000008">
    <property type="protein sequence ID" value="MDR6428868.1"/>
    <property type="molecule type" value="Genomic_DNA"/>
</dbReference>
<dbReference type="AlphaFoldDB" id="A0AAE4BZE3"/>
<gene>
    <name evidence="1" type="ORF">J2738_005032</name>
</gene>
<organism evidence="1 2">
    <name type="scientific">Variovorax paradoxus</name>
    <dbReference type="NCBI Taxonomy" id="34073"/>
    <lineage>
        <taxon>Bacteria</taxon>
        <taxon>Pseudomonadati</taxon>
        <taxon>Pseudomonadota</taxon>
        <taxon>Betaproteobacteria</taxon>
        <taxon>Burkholderiales</taxon>
        <taxon>Comamonadaceae</taxon>
        <taxon>Variovorax</taxon>
    </lineage>
</organism>
<accession>A0AAE4BZE3</accession>
<sequence>MSLFVDGFSSGFFQPNFAGAAIRIDAVWQAAEPPDVGAGAETTGRA</sequence>